<organism evidence="1 2">
    <name type="scientific">Melipona quadrifasciata</name>
    <dbReference type="NCBI Taxonomy" id="166423"/>
    <lineage>
        <taxon>Eukaryota</taxon>
        <taxon>Metazoa</taxon>
        <taxon>Ecdysozoa</taxon>
        <taxon>Arthropoda</taxon>
        <taxon>Hexapoda</taxon>
        <taxon>Insecta</taxon>
        <taxon>Pterygota</taxon>
        <taxon>Neoptera</taxon>
        <taxon>Endopterygota</taxon>
        <taxon>Hymenoptera</taxon>
        <taxon>Apocrita</taxon>
        <taxon>Aculeata</taxon>
        <taxon>Apoidea</taxon>
        <taxon>Anthophila</taxon>
        <taxon>Apidae</taxon>
        <taxon>Melipona</taxon>
    </lineage>
</organism>
<name>A0A0N0BHP8_9HYME</name>
<dbReference type="Proteomes" id="UP000053105">
    <property type="component" value="Unassembled WGS sequence"/>
</dbReference>
<accession>A0A0N0BHP8</accession>
<dbReference type="EMBL" id="KQ435750">
    <property type="protein sequence ID" value="KOX76398.1"/>
    <property type="molecule type" value="Genomic_DNA"/>
</dbReference>
<dbReference type="AlphaFoldDB" id="A0A0N0BHP8"/>
<evidence type="ECO:0000313" key="1">
    <source>
        <dbReference type="EMBL" id="KOX76398.1"/>
    </source>
</evidence>
<keyword evidence="2" id="KW-1185">Reference proteome</keyword>
<proteinExistence type="predicted"/>
<sequence>MLSKPLYGLESRKEYNCQIWQVPNLASTKFGKYHIWEIPYLGNIKFGKIKEENRSLRGPRLGKPARSVDARETLQATKNYRLLILLITLRDKQLKHIKMLVVSKTRRFQLGLSYAFAQTADKRSIRRFFAQLWRNMIVKSQQEDNTFELARINVLLSRQITRIPNNYENRAKRATDNSSQELSKFSQKRIRMTIVSFHEVRSLILLTKFQNVLHSSHDTFDKSYHKYSAYFPSFFNVDEEHFVPTEICSYSCCAEYNAVKLIAASTSFKKERETNGTSSVRLEQSSIIYNNNKK</sequence>
<evidence type="ECO:0000313" key="2">
    <source>
        <dbReference type="Proteomes" id="UP000053105"/>
    </source>
</evidence>
<reference evidence="1 2" key="1">
    <citation type="submission" date="2015-07" db="EMBL/GenBank/DDBJ databases">
        <title>The genome of Melipona quadrifasciata.</title>
        <authorList>
            <person name="Pan H."/>
            <person name="Kapheim K."/>
        </authorList>
    </citation>
    <scope>NUCLEOTIDE SEQUENCE [LARGE SCALE GENOMIC DNA]</scope>
    <source>
        <strain evidence="1">0111107301</strain>
        <tissue evidence="1">Whole body</tissue>
    </source>
</reference>
<gene>
    <name evidence="1" type="ORF">WN51_11729</name>
</gene>
<protein>
    <submittedName>
        <fullName evidence="1">Uncharacterized protein</fullName>
    </submittedName>
</protein>